<organism evidence="2 3">
    <name type="scientific">Telmatocola sphagniphila</name>
    <dbReference type="NCBI Taxonomy" id="1123043"/>
    <lineage>
        <taxon>Bacteria</taxon>
        <taxon>Pseudomonadati</taxon>
        <taxon>Planctomycetota</taxon>
        <taxon>Planctomycetia</taxon>
        <taxon>Gemmatales</taxon>
        <taxon>Gemmataceae</taxon>
    </lineage>
</organism>
<evidence type="ECO:0000256" key="1">
    <source>
        <dbReference type="SAM" id="Coils"/>
    </source>
</evidence>
<reference evidence="2" key="1">
    <citation type="submission" date="2021-05" db="EMBL/GenBank/DDBJ databases">
        <title>Complete genome sequence of the cellulolytic planctomycete Telmatocola sphagniphila SP2T and characterization of the first cellulase from planctomycetes.</title>
        <authorList>
            <person name="Rakitin A.L."/>
            <person name="Beletsky A.V."/>
            <person name="Naumoff D.G."/>
            <person name="Kulichevskaya I.S."/>
            <person name="Mardanov A.V."/>
            <person name="Ravin N.V."/>
            <person name="Dedysh S.N."/>
        </authorList>
    </citation>
    <scope>NUCLEOTIDE SEQUENCE</scope>
    <source>
        <strain evidence="2">SP2T</strain>
    </source>
</reference>
<gene>
    <name evidence="2" type="ORF">KIH39_00020</name>
</gene>
<dbReference type="EMBL" id="CP074694">
    <property type="protein sequence ID" value="QVL32340.1"/>
    <property type="molecule type" value="Genomic_DNA"/>
</dbReference>
<dbReference type="RefSeq" id="WP_213497202.1">
    <property type="nucleotide sequence ID" value="NZ_CP074694.1"/>
</dbReference>
<keyword evidence="1" id="KW-0175">Coiled coil</keyword>
<proteinExistence type="predicted"/>
<evidence type="ECO:0000313" key="3">
    <source>
        <dbReference type="Proteomes" id="UP000676194"/>
    </source>
</evidence>
<dbReference type="AlphaFoldDB" id="A0A8E6B571"/>
<accession>A0A8E6B571</accession>
<name>A0A8E6B571_9BACT</name>
<dbReference type="Proteomes" id="UP000676194">
    <property type="component" value="Chromosome"/>
</dbReference>
<feature type="coiled-coil region" evidence="1">
    <location>
        <begin position="21"/>
        <end position="55"/>
    </location>
</feature>
<dbReference type="KEGG" id="tsph:KIH39_00020"/>
<sequence length="133" mass="14267">MSESVIKIGSEPAEAREQGHLDLAKMTKAELTEYISKLQAENKQLATKASQAEAAAESAPRVAGDGILRLWRVAVEHAPELQVEAVDEANAKEAYMTELGMISTANKFTVKLVGIAPPEPVKPKVPETPTSES</sequence>
<evidence type="ECO:0000313" key="2">
    <source>
        <dbReference type="EMBL" id="QVL32340.1"/>
    </source>
</evidence>
<protein>
    <submittedName>
        <fullName evidence="2">Uncharacterized protein</fullName>
    </submittedName>
</protein>
<keyword evidence="3" id="KW-1185">Reference proteome</keyword>